<organism evidence="1 2">
    <name type="scientific">Patella caerulea</name>
    <name type="common">Rayed Mediterranean limpet</name>
    <dbReference type="NCBI Taxonomy" id="87958"/>
    <lineage>
        <taxon>Eukaryota</taxon>
        <taxon>Metazoa</taxon>
        <taxon>Spiralia</taxon>
        <taxon>Lophotrochozoa</taxon>
        <taxon>Mollusca</taxon>
        <taxon>Gastropoda</taxon>
        <taxon>Patellogastropoda</taxon>
        <taxon>Patelloidea</taxon>
        <taxon>Patellidae</taxon>
        <taxon>Patella</taxon>
    </lineage>
</organism>
<dbReference type="AlphaFoldDB" id="A0AAN8J9G6"/>
<name>A0AAN8J9G6_PATCE</name>
<proteinExistence type="predicted"/>
<protein>
    <submittedName>
        <fullName evidence="1">Uncharacterized protein</fullName>
    </submittedName>
</protein>
<sequence length="125" mass="14692">MPKKQRKRTKMDDSANTSSISDFLDKIVKDDESLRTLIREIYRRDEIMSQLVKPETIELMTNRIIELENEVDELQQYSRRTCLKLSGIKETPNEDTDKLILDLVNTHILPEGEERLNLNHIGRSH</sequence>
<comment type="caution">
    <text evidence="1">The sequence shown here is derived from an EMBL/GenBank/DDBJ whole genome shotgun (WGS) entry which is preliminary data.</text>
</comment>
<evidence type="ECO:0000313" key="2">
    <source>
        <dbReference type="Proteomes" id="UP001347796"/>
    </source>
</evidence>
<evidence type="ECO:0000313" key="1">
    <source>
        <dbReference type="EMBL" id="KAK6172555.1"/>
    </source>
</evidence>
<accession>A0AAN8J9G6</accession>
<keyword evidence="2" id="KW-1185">Reference proteome</keyword>
<dbReference type="EMBL" id="JAZGQO010000011">
    <property type="protein sequence ID" value="KAK6172555.1"/>
    <property type="molecule type" value="Genomic_DNA"/>
</dbReference>
<gene>
    <name evidence="1" type="ORF">SNE40_016186</name>
</gene>
<reference evidence="1 2" key="1">
    <citation type="submission" date="2024-01" db="EMBL/GenBank/DDBJ databases">
        <title>The genome of the rayed Mediterranean limpet Patella caerulea (Linnaeus, 1758).</title>
        <authorList>
            <person name="Anh-Thu Weber A."/>
            <person name="Halstead-Nussloch G."/>
        </authorList>
    </citation>
    <scope>NUCLEOTIDE SEQUENCE [LARGE SCALE GENOMIC DNA]</scope>
    <source>
        <strain evidence="1">AATW-2023a</strain>
        <tissue evidence="1">Whole specimen</tissue>
    </source>
</reference>
<dbReference type="Proteomes" id="UP001347796">
    <property type="component" value="Unassembled WGS sequence"/>
</dbReference>